<evidence type="ECO:0000256" key="1">
    <source>
        <dbReference type="SAM" id="SignalP"/>
    </source>
</evidence>
<comment type="caution">
    <text evidence="2">The sequence shown here is derived from an EMBL/GenBank/DDBJ whole genome shotgun (WGS) entry which is preliminary data.</text>
</comment>
<feature type="chain" id="PRO_5007573747" evidence="1">
    <location>
        <begin position="19"/>
        <end position="98"/>
    </location>
</feature>
<feature type="signal peptide" evidence="1">
    <location>
        <begin position="1"/>
        <end position="18"/>
    </location>
</feature>
<dbReference type="AlphaFoldDB" id="A0A150WUZ1"/>
<proteinExistence type="predicted"/>
<organism evidence="2 3">
    <name type="scientific">Bdellovibrio bacteriovorus</name>
    <dbReference type="NCBI Taxonomy" id="959"/>
    <lineage>
        <taxon>Bacteria</taxon>
        <taxon>Pseudomonadati</taxon>
        <taxon>Bdellovibrionota</taxon>
        <taxon>Bdellovibrionia</taxon>
        <taxon>Bdellovibrionales</taxon>
        <taxon>Pseudobdellovibrionaceae</taxon>
        <taxon>Bdellovibrio</taxon>
    </lineage>
</organism>
<evidence type="ECO:0000313" key="2">
    <source>
        <dbReference type="EMBL" id="KYG70289.1"/>
    </source>
</evidence>
<dbReference type="EMBL" id="LUKF01000002">
    <property type="protein sequence ID" value="KYG70289.1"/>
    <property type="molecule type" value="Genomic_DNA"/>
</dbReference>
<name>A0A150WUZ1_BDEBC</name>
<dbReference type="Proteomes" id="UP000075391">
    <property type="component" value="Unassembled WGS sequence"/>
</dbReference>
<gene>
    <name evidence="2" type="ORF">AZI85_14190</name>
</gene>
<accession>A0A150WUZ1</accession>
<dbReference type="RefSeq" id="WP_063242769.1">
    <property type="nucleotide sequence ID" value="NZ_LUKF01000002.1"/>
</dbReference>
<sequence>MKYLLIISFLMATGTVHAGVCKDSDNGVQPLVAGKVVYSLGDENCLGDSCYTQMIKEHDRCLDGQKVLEFSCQNGQPLEKEITCAGDHVCHSGACVKK</sequence>
<reference evidence="2 3" key="1">
    <citation type="submission" date="2016-03" db="EMBL/GenBank/DDBJ databases">
        <authorList>
            <person name="Ploux O."/>
        </authorList>
    </citation>
    <scope>NUCLEOTIDE SEQUENCE [LARGE SCALE GENOMIC DNA]</scope>
    <source>
        <strain evidence="2 3">BER2</strain>
    </source>
</reference>
<protein>
    <submittedName>
        <fullName evidence="2">Uncharacterized protein</fullName>
    </submittedName>
</protein>
<dbReference type="OrthoDB" id="5295253at2"/>
<keyword evidence="1" id="KW-0732">Signal</keyword>
<evidence type="ECO:0000313" key="3">
    <source>
        <dbReference type="Proteomes" id="UP000075391"/>
    </source>
</evidence>